<dbReference type="InterPro" id="IPR044965">
    <property type="entry name" value="Glyco_hydro_17_plant"/>
</dbReference>
<evidence type="ECO:0000313" key="8">
    <source>
        <dbReference type="Proteomes" id="UP000825935"/>
    </source>
</evidence>
<keyword evidence="2" id="KW-0378">Hydrolase</keyword>
<keyword evidence="8" id="KW-1185">Reference proteome</keyword>
<dbReference type="GO" id="GO:0005975">
    <property type="term" value="P:carbohydrate metabolic process"/>
    <property type="evidence" value="ECO:0007669"/>
    <property type="project" value="InterPro"/>
</dbReference>
<evidence type="ECO:0000256" key="4">
    <source>
        <dbReference type="RuleBase" id="RU004335"/>
    </source>
</evidence>
<comment type="caution">
    <text evidence="7">The sequence shown here is derived from an EMBL/GenBank/DDBJ whole genome shotgun (WGS) entry which is preliminary data.</text>
</comment>
<protein>
    <recommendedName>
        <fullName evidence="9">Glucan endo-1,3-beta-D-glucosidase</fullName>
    </recommendedName>
</protein>
<keyword evidence="6" id="KW-0812">Transmembrane</keyword>
<dbReference type="Pfam" id="PF00332">
    <property type="entry name" value="Glyco_hydro_17"/>
    <property type="match status" value="2"/>
</dbReference>
<keyword evidence="6" id="KW-0472">Membrane</keyword>
<feature type="compositionally biased region" description="Pro residues" evidence="5">
    <location>
        <begin position="272"/>
        <end position="281"/>
    </location>
</feature>
<reference evidence="7" key="1">
    <citation type="submission" date="2021-08" db="EMBL/GenBank/DDBJ databases">
        <title>WGS assembly of Ceratopteris richardii.</title>
        <authorList>
            <person name="Marchant D.B."/>
            <person name="Chen G."/>
            <person name="Jenkins J."/>
            <person name="Shu S."/>
            <person name="Leebens-Mack J."/>
            <person name="Grimwood J."/>
            <person name="Schmutz J."/>
            <person name="Soltis P."/>
            <person name="Soltis D."/>
            <person name="Chen Z.-H."/>
        </authorList>
    </citation>
    <scope>NUCLEOTIDE SEQUENCE</scope>
    <source>
        <strain evidence="7">Whitten #5841</strain>
        <tissue evidence="7">Leaf</tissue>
    </source>
</reference>
<keyword evidence="3" id="KW-0326">Glycosidase</keyword>
<dbReference type="EMBL" id="CM035440">
    <property type="protein sequence ID" value="KAH7282017.1"/>
    <property type="molecule type" value="Genomic_DNA"/>
</dbReference>
<comment type="similarity">
    <text evidence="1 4">Belongs to the glycosyl hydrolase 17 family.</text>
</comment>
<evidence type="ECO:0000256" key="6">
    <source>
        <dbReference type="SAM" id="Phobius"/>
    </source>
</evidence>
<accession>A0A8T2QD11</accession>
<dbReference type="InterPro" id="IPR000490">
    <property type="entry name" value="Glyco_hydro_17"/>
</dbReference>
<dbReference type="InterPro" id="IPR017853">
    <property type="entry name" value="GH"/>
</dbReference>
<feature type="compositionally biased region" description="Polar residues" evidence="5">
    <location>
        <begin position="401"/>
        <end position="425"/>
    </location>
</feature>
<dbReference type="AlphaFoldDB" id="A0A8T2QD11"/>
<gene>
    <name evidence="7" type="ORF">KP509_35G008500</name>
</gene>
<dbReference type="Gene3D" id="3.20.20.80">
    <property type="entry name" value="Glycosidases"/>
    <property type="match status" value="2"/>
</dbReference>
<evidence type="ECO:0000256" key="2">
    <source>
        <dbReference type="ARBA" id="ARBA00022801"/>
    </source>
</evidence>
<feature type="compositionally biased region" description="Pro residues" evidence="5">
    <location>
        <begin position="289"/>
        <end position="301"/>
    </location>
</feature>
<evidence type="ECO:0000256" key="5">
    <source>
        <dbReference type="SAM" id="MobiDB-lite"/>
    </source>
</evidence>
<dbReference type="OrthoDB" id="941679at2759"/>
<organism evidence="7 8">
    <name type="scientific">Ceratopteris richardii</name>
    <name type="common">Triangle waterfern</name>
    <dbReference type="NCBI Taxonomy" id="49495"/>
    <lineage>
        <taxon>Eukaryota</taxon>
        <taxon>Viridiplantae</taxon>
        <taxon>Streptophyta</taxon>
        <taxon>Embryophyta</taxon>
        <taxon>Tracheophyta</taxon>
        <taxon>Polypodiopsida</taxon>
        <taxon>Polypodiidae</taxon>
        <taxon>Polypodiales</taxon>
        <taxon>Pteridineae</taxon>
        <taxon>Pteridaceae</taxon>
        <taxon>Parkerioideae</taxon>
        <taxon>Ceratopteris</taxon>
    </lineage>
</organism>
<dbReference type="SUPFAM" id="SSF51445">
    <property type="entry name" value="(Trans)glycosidases"/>
    <property type="match status" value="2"/>
</dbReference>
<sequence length="523" mass="56332">MDEERYLYVRLYLLIVSTSVLVLPAEGTGLIGVDYGVHGPQPTPEMTVALLRLNNIGRVRRYEGRPEVTQAFVDSGIDLILGVPNEDIPLLATNTTEAVRWVQNNVVPFPAAGISAIIVGNEWLFSRDNDPSLLLPTMENFQTALSSLGSASLSFLLNIKVSTAHAFNILSTYFPPSSAKFRKPLIPVLRPIADFLIQTESLFMVDIFPYLTVLTDPLNTALQQFTLFNSSQVVRDPNTNLTYTNLLDIQIDAVYAALESLQSSAATAPSPSSLPSPPPPSSSTAPSPSSLPSPPPPPPSSSPSASLLPEQYSASPKCPCTSNSSCNCASSSKLTATVLHMQAASSSQRASQSMRASINTYRESALSTSKGHVVFASGWPDAGHGASSSSPASKRKYIHRSSPTFSTEDFSTNRGATSSNRPTSLTNTLSLEKRNMTSYYNVECASNAALFQIATLQNEKTYDQNFINHVLQSSGTPANPSNPIIGYVFELFDEGIGKQNYGLFNSNGYPYFPISFGSPSQQG</sequence>
<dbReference type="PANTHER" id="PTHR32227">
    <property type="entry name" value="GLUCAN ENDO-1,3-BETA-GLUCOSIDASE BG1-RELATED-RELATED"/>
    <property type="match status" value="1"/>
</dbReference>
<dbReference type="GO" id="GO:0004553">
    <property type="term" value="F:hydrolase activity, hydrolyzing O-glycosyl compounds"/>
    <property type="evidence" value="ECO:0007669"/>
    <property type="project" value="InterPro"/>
</dbReference>
<evidence type="ECO:0008006" key="9">
    <source>
        <dbReference type="Google" id="ProtNLM"/>
    </source>
</evidence>
<evidence type="ECO:0000256" key="3">
    <source>
        <dbReference type="ARBA" id="ARBA00023295"/>
    </source>
</evidence>
<keyword evidence="6" id="KW-1133">Transmembrane helix</keyword>
<evidence type="ECO:0000256" key="1">
    <source>
        <dbReference type="ARBA" id="ARBA00008773"/>
    </source>
</evidence>
<feature type="region of interest" description="Disordered" evidence="5">
    <location>
        <begin position="266"/>
        <end position="310"/>
    </location>
</feature>
<evidence type="ECO:0000313" key="7">
    <source>
        <dbReference type="EMBL" id="KAH7282017.1"/>
    </source>
</evidence>
<dbReference type="Proteomes" id="UP000825935">
    <property type="component" value="Chromosome 35"/>
</dbReference>
<name>A0A8T2QD11_CERRI</name>
<proteinExistence type="inferred from homology"/>
<feature type="transmembrane region" description="Helical" evidence="6">
    <location>
        <begin position="7"/>
        <end position="25"/>
    </location>
</feature>
<feature type="region of interest" description="Disordered" evidence="5">
    <location>
        <begin position="382"/>
        <end position="425"/>
    </location>
</feature>